<reference evidence="1" key="1">
    <citation type="submission" date="2020-01" db="EMBL/GenBank/DDBJ databases">
        <title>The Celery Genome Sequence Reveals Sequential Paleo-tetraploidization, Resistance Gene Elimination, Karyotype Evolution, and Functional Innovation in Apiales.</title>
        <authorList>
            <person name="Song X."/>
        </authorList>
    </citation>
    <scope>NUCLEOTIDE SEQUENCE</scope>
    <source>
        <tissue evidence="1">Leaf</tissue>
    </source>
</reference>
<protein>
    <submittedName>
        <fullName evidence="1">Uncharacterized protein</fullName>
    </submittedName>
</protein>
<evidence type="ECO:0000313" key="2">
    <source>
        <dbReference type="Proteomes" id="UP000593563"/>
    </source>
</evidence>
<dbReference type="AlphaFoldDB" id="A0A6L5BCH0"/>
<name>A0A6L5BCH0_APIGR</name>
<comment type="caution">
    <text evidence="1">The sequence shown here is derived from an EMBL/GenBank/DDBJ whole genome shotgun (WGS) entry which is preliminary data.</text>
</comment>
<gene>
    <name evidence="1" type="ORF">AG4045_021521</name>
</gene>
<sequence>MHFNPYLPKNVSGFEQESFYLKIENFLATKESFFHWYIALREMDHLDSLCQNPDIVLGNFWQRTWISGIM</sequence>
<dbReference type="Proteomes" id="UP000593563">
    <property type="component" value="Unassembled WGS sequence"/>
</dbReference>
<proteinExistence type="predicted"/>
<organism evidence="1 2">
    <name type="scientific">Apium graveolens</name>
    <name type="common">Celery</name>
    <dbReference type="NCBI Taxonomy" id="4045"/>
    <lineage>
        <taxon>Eukaryota</taxon>
        <taxon>Viridiplantae</taxon>
        <taxon>Streptophyta</taxon>
        <taxon>Embryophyta</taxon>
        <taxon>Tracheophyta</taxon>
        <taxon>Spermatophyta</taxon>
        <taxon>Magnoliopsida</taxon>
        <taxon>eudicotyledons</taxon>
        <taxon>Gunneridae</taxon>
        <taxon>Pentapetalae</taxon>
        <taxon>asterids</taxon>
        <taxon>campanulids</taxon>
        <taxon>Apiales</taxon>
        <taxon>Apiaceae</taxon>
        <taxon>Apioideae</taxon>
        <taxon>apioid superclade</taxon>
        <taxon>Apieae</taxon>
        <taxon>Apium</taxon>
    </lineage>
</organism>
<dbReference type="EMBL" id="WRXP01001437">
    <property type="protein sequence ID" value="KAF1002342.1"/>
    <property type="molecule type" value="Genomic_DNA"/>
</dbReference>
<keyword evidence="2" id="KW-1185">Reference proteome</keyword>
<evidence type="ECO:0000313" key="1">
    <source>
        <dbReference type="EMBL" id="KAF1002342.1"/>
    </source>
</evidence>
<accession>A0A6L5BCH0</accession>